<protein>
    <submittedName>
        <fullName evidence="1">Uncharacterized protein</fullName>
    </submittedName>
</protein>
<accession>A0A2I1YFZ1</accession>
<organism evidence="1 2">
    <name type="scientific">Streptococcus macedonicus</name>
    <name type="common">Streptococcus gallolyticus macedonicus</name>
    <dbReference type="NCBI Taxonomy" id="59310"/>
    <lineage>
        <taxon>Bacteria</taxon>
        <taxon>Bacillati</taxon>
        <taxon>Bacillota</taxon>
        <taxon>Bacilli</taxon>
        <taxon>Lactobacillales</taxon>
        <taxon>Streptococcaceae</taxon>
        <taxon>Streptococcus</taxon>
    </lineage>
</organism>
<proteinExistence type="predicted"/>
<dbReference type="RefSeq" id="WP_003062994.1">
    <property type="nucleotide sequence ID" value="NZ_PKIB01000005.1"/>
</dbReference>
<evidence type="ECO:0000313" key="1">
    <source>
        <dbReference type="EMBL" id="PLA53789.1"/>
    </source>
</evidence>
<dbReference type="AlphaFoldDB" id="A0A2I1YFZ1"/>
<evidence type="ECO:0000313" key="2">
    <source>
        <dbReference type="Proteomes" id="UP000235073"/>
    </source>
</evidence>
<dbReference type="Proteomes" id="UP000235073">
    <property type="component" value="Unassembled WGS sequence"/>
</dbReference>
<comment type="caution">
    <text evidence="1">The sequence shown here is derived from an EMBL/GenBank/DDBJ whole genome shotgun (WGS) entry which is preliminary data.</text>
</comment>
<reference evidence="1 2" key="1">
    <citation type="submission" date="2017-12" db="EMBL/GenBank/DDBJ databases">
        <title>Phylogenetic diversity of female urinary microbiome.</title>
        <authorList>
            <person name="Thomas-White K."/>
            <person name="Wolfe A.J."/>
        </authorList>
    </citation>
    <scope>NUCLEOTIDE SEQUENCE [LARGE SCALE GENOMIC DNA]</scope>
    <source>
        <strain evidence="1 2">UMB0733</strain>
    </source>
</reference>
<dbReference type="GeneID" id="64017940"/>
<name>A0A2I1YFZ1_STRMC</name>
<gene>
    <name evidence="1" type="ORF">CYK21_07310</name>
</gene>
<dbReference type="EMBL" id="PKIB01000005">
    <property type="protein sequence ID" value="PLA53789.1"/>
    <property type="molecule type" value="Genomic_DNA"/>
</dbReference>
<sequence>MKKQLFDIIKPSDNLATIEKIYDVFMVCTIVINLLPLTSKSTTSFYITLDTITKKSKKKILNQNSIQIQKTPNSV</sequence>